<feature type="transmembrane region" description="Helical" evidence="2">
    <location>
        <begin position="47"/>
        <end position="62"/>
    </location>
</feature>
<protein>
    <recommendedName>
        <fullName evidence="3">DUF6534 domain-containing protein</fullName>
    </recommendedName>
</protein>
<gene>
    <name evidence="4" type="ORF">M378DRAFT_20700</name>
</gene>
<organism evidence="4 5">
    <name type="scientific">Amanita muscaria (strain Koide BX008)</name>
    <dbReference type="NCBI Taxonomy" id="946122"/>
    <lineage>
        <taxon>Eukaryota</taxon>
        <taxon>Fungi</taxon>
        <taxon>Dikarya</taxon>
        <taxon>Basidiomycota</taxon>
        <taxon>Agaricomycotina</taxon>
        <taxon>Agaricomycetes</taxon>
        <taxon>Agaricomycetidae</taxon>
        <taxon>Agaricales</taxon>
        <taxon>Pluteineae</taxon>
        <taxon>Amanitaceae</taxon>
        <taxon>Amanita</taxon>
    </lineage>
</organism>
<evidence type="ECO:0000313" key="4">
    <source>
        <dbReference type="EMBL" id="KIL70233.1"/>
    </source>
</evidence>
<dbReference type="InParanoid" id="A0A0C2XM79"/>
<dbReference type="PANTHER" id="PTHR40465">
    <property type="entry name" value="CHROMOSOME 1, WHOLE GENOME SHOTGUN SEQUENCE"/>
    <property type="match status" value="1"/>
</dbReference>
<feature type="transmembrane region" description="Helical" evidence="2">
    <location>
        <begin position="231"/>
        <end position="250"/>
    </location>
</feature>
<evidence type="ECO:0000313" key="5">
    <source>
        <dbReference type="Proteomes" id="UP000054549"/>
    </source>
</evidence>
<feature type="transmembrane region" description="Helical" evidence="2">
    <location>
        <begin position="159"/>
        <end position="189"/>
    </location>
</feature>
<feature type="transmembrane region" description="Helical" evidence="2">
    <location>
        <begin position="114"/>
        <end position="139"/>
    </location>
</feature>
<keyword evidence="2" id="KW-1133">Transmembrane helix</keyword>
<evidence type="ECO:0000256" key="2">
    <source>
        <dbReference type="SAM" id="Phobius"/>
    </source>
</evidence>
<feature type="compositionally biased region" description="Low complexity" evidence="1">
    <location>
        <begin position="359"/>
        <end position="369"/>
    </location>
</feature>
<evidence type="ECO:0000259" key="3">
    <source>
        <dbReference type="Pfam" id="PF20152"/>
    </source>
</evidence>
<dbReference type="Proteomes" id="UP000054549">
    <property type="component" value="Unassembled WGS sequence"/>
</dbReference>
<dbReference type="PANTHER" id="PTHR40465:SF1">
    <property type="entry name" value="DUF6534 DOMAIN-CONTAINING PROTEIN"/>
    <property type="match status" value="1"/>
</dbReference>
<reference evidence="4 5" key="1">
    <citation type="submission" date="2014-04" db="EMBL/GenBank/DDBJ databases">
        <title>Evolutionary Origins and Diversification of the Mycorrhizal Mutualists.</title>
        <authorList>
            <consortium name="DOE Joint Genome Institute"/>
            <consortium name="Mycorrhizal Genomics Consortium"/>
            <person name="Kohler A."/>
            <person name="Kuo A."/>
            <person name="Nagy L.G."/>
            <person name="Floudas D."/>
            <person name="Copeland A."/>
            <person name="Barry K.W."/>
            <person name="Cichocki N."/>
            <person name="Veneault-Fourrey C."/>
            <person name="LaButti K."/>
            <person name="Lindquist E.A."/>
            <person name="Lipzen A."/>
            <person name="Lundell T."/>
            <person name="Morin E."/>
            <person name="Murat C."/>
            <person name="Riley R."/>
            <person name="Ohm R."/>
            <person name="Sun H."/>
            <person name="Tunlid A."/>
            <person name="Henrissat B."/>
            <person name="Grigoriev I.V."/>
            <person name="Hibbett D.S."/>
            <person name="Martin F."/>
        </authorList>
    </citation>
    <scope>NUCLEOTIDE SEQUENCE [LARGE SCALE GENOMIC DNA]</scope>
    <source>
        <strain evidence="4 5">Koide BX008</strain>
    </source>
</reference>
<dbReference type="EMBL" id="KN818224">
    <property type="protein sequence ID" value="KIL70233.1"/>
    <property type="molecule type" value="Genomic_DNA"/>
</dbReference>
<proteinExistence type="predicted"/>
<feature type="domain" description="DUF6534" evidence="3">
    <location>
        <begin position="174"/>
        <end position="261"/>
    </location>
</feature>
<dbReference type="Pfam" id="PF20152">
    <property type="entry name" value="DUF6534"/>
    <property type="match status" value="1"/>
</dbReference>
<dbReference type="STRING" id="946122.A0A0C2XM79"/>
<accession>A0A0C2XM79</accession>
<dbReference type="InterPro" id="IPR045339">
    <property type="entry name" value="DUF6534"/>
</dbReference>
<evidence type="ECO:0000256" key="1">
    <source>
        <dbReference type="SAM" id="MobiDB-lite"/>
    </source>
</evidence>
<feature type="transmembrane region" description="Helical" evidence="2">
    <location>
        <begin position="12"/>
        <end position="35"/>
    </location>
</feature>
<feature type="transmembrane region" description="Helical" evidence="2">
    <location>
        <begin position="201"/>
        <end position="219"/>
    </location>
</feature>
<dbReference type="OrthoDB" id="3251949at2759"/>
<dbReference type="AlphaFoldDB" id="A0A0C2XM79"/>
<dbReference type="HOGENOM" id="CLU_060142_0_0_1"/>
<sequence length="369" mass="41378">MSQPLSQAFINALLLDGLFQSFLLGTVVVQACQYWSDCKGDAWRKRMFVATVVLFSILQTILEDYKVFRSLAYNRIWSTSAIQWSDFFLNGCICSMCQAFYIDRCWVLTEKRRWILVPLSALLLVTFVANISLAVVIGIAFKGLDSTTYDLLNVSRNLLPSTICAFTLWMSGTLVLDVCITVTVVIALWRSKTGSLQSDRVIHRLIMITWESAALPSILTMVSTALYRAMAYAYDHVVILLVLQTGKLYTIGMLRSLNLRAELGHKLRSVDLGGRTSLRSWNWDTISLAHSNILRNPFPSTELCGEPRTELTAEPLDNMVQWSRHNSLDDVETQLQNESGLHAASPLSSMQRGGETRSRVSSGRSSVDT</sequence>
<feature type="region of interest" description="Disordered" evidence="1">
    <location>
        <begin position="341"/>
        <end position="369"/>
    </location>
</feature>
<keyword evidence="5" id="KW-1185">Reference proteome</keyword>
<name>A0A0C2XM79_AMAMK</name>
<keyword evidence="2" id="KW-0472">Membrane</keyword>
<keyword evidence="2" id="KW-0812">Transmembrane</keyword>